<evidence type="ECO:0000313" key="4">
    <source>
        <dbReference type="Proteomes" id="UP001152797"/>
    </source>
</evidence>
<sequence>MVSSAIVAQADPSDHSDGLKLDDECAGGPGDSKCSLQAIQLRGEPVQLDEDKTDTDPNRFLPILVSEGIKAYGGSNTIGVCSHVCNAKGYSWSWCKNGWCDCTHGGANYYGSLCSGGTASCAGTCYSRGWQDSHCLNFNRLCHCSNDWYEMSYTCFQS</sequence>
<dbReference type="EMBL" id="CAMXCT010003279">
    <property type="protein sequence ID" value="CAI4003505.1"/>
    <property type="molecule type" value="Genomic_DNA"/>
</dbReference>
<evidence type="ECO:0000313" key="3">
    <source>
        <dbReference type="EMBL" id="CAL4790817.1"/>
    </source>
</evidence>
<gene>
    <name evidence="2" type="ORF">C1SCF055_LOCUS29367</name>
</gene>
<evidence type="ECO:0000256" key="1">
    <source>
        <dbReference type="SAM" id="MobiDB-lite"/>
    </source>
</evidence>
<protein>
    <submittedName>
        <fullName evidence="2">Uncharacterized protein</fullName>
    </submittedName>
</protein>
<dbReference type="Proteomes" id="UP001152797">
    <property type="component" value="Unassembled WGS sequence"/>
</dbReference>
<keyword evidence="4" id="KW-1185">Reference proteome</keyword>
<dbReference type="AlphaFoldDB" id="A0A9P1GAB9"/>
<accession>A0A9P1GAB9</accession>
<reference evidence="3 4" key="2">
    <citation type="submission" date="2024-05" db="EMBL/GenBank/DDBJ databases">
        <authorList>
            <person name="Chen Y."/>
            <person name="Shah S."/>
            <person name="Dougan E. K."/>
            <person name="Thang M."/>
            <person name="Chan C."/>
        </authorList>
    </citation>
    <scope>NUCLEOTIDE SEQUENCE [LARGE SCALE GENOMIC DNA]</scope>
</reference>
<proteinExistence type="predicted"/>
<evidence type="ECO:0000313" key="2">
    <source>
        <dbReference type="EMBL" id="CAI4003505.1"/>
    </source>
</evidence>
<organism evidence="2">
    <name type="scientific">Cladocopium goreaui</name>
    <dbReference type="NCBI Taxonomy" id="2562237"/>
    <lineage>
        <taxon>Eukaryota</taxon>
        <taxon>Sar</taxon>
        <taxon>Alveolata</taxon>
        <taxon>Dinophyceae</taxon>
        <taxon>Suessiales</taxon>
        <taxon>Symbiodiniaceae</taxon>
        <taxon>Cladocopium</taxon>
    </lineage>
</organism>
<name>A0A9P1GAB9_9DINO</name>
<reference evidence="2" key="1">
    <citation type="submission" date="2022-10" db="EMBL/GenBank/DDBJ databases">
        <authorList>
            <person name="Chen Y."/>
            <person name="Dougan E. K."/>
            <person name="Chan C."/>
            <person name="Rhodes N."/>
            <person name="Thang M."/>
        </authorList>
    </citation>
    <scope>NUCLEOTIDE SEQUENCE</scope>
</reference>
<dbReference type="EMBL" id="CAMXCT020003279">
    <property type="protein sequence ID" value="CAL1156880.1"/>
    <property type="molecule type" value="Genomic_DNA"/>
</dbReference>
<comment type="caution">
    <text evidence="2">The sequence shown here is derived from an EMBL/GenBank/DDBJ whole genome shotgun (WGS) entry which is preliminary data.</text>
</comment>
<dbReference type="EMBL" id="CAMXCT030003279">
    <property type="protein sequence ID" value="CAL4790817.1"/>
    <property type="molecule type" value="Genomic_DNA"/>
</dbReference>
<feature type="region of interest" description="Disordered" evidence="1">
    <location>
        <begin position="1"/>
        <end position="22"/>
    </location>
</feature>
<feature type="compositionally biased region" description="Basic and acidic residues" evidence="1">
    <location>
        <begin position="12"/>
        <end position="22"/>
    </location>
</feature>